<dbReference type="AlphaFoldDB" id="A0A166P4V5"/>
<name>A0A166P4V5_9PEZI</name>
<gene>
    <name evidence="2" type="ORF">CT0861_08799</name>
</gene>
<keyword evidence="3" id="KW-1185">Reference proteome</keyword>
<feature type="compositionally biased region" description="Polar residues" evidence="1">
    <location>
        <begin position="17"/>
        <end position="29"/>
    </location>
</feature>
<feature type="compositionally biased region" description="Basic residues" evidence="1">
    <location>
        <begin position="107"/>
        <end position="122"/>
    </location>
</feature>
<accession>A0A166P4V5</accession>
<comment type="caution">
    <text evidence="2">The sequence shown here is derived from an EMBL/GenBank/DDBJ whole genome shotgun (WGS) entry which is preliminary data.</text>
</comment>
<evidence type="ECO:0000313" key="2">
    <source>
        <dbReference type="EMBL" id="KZL66392.1"/>
    </source>
</evidence>
<feature type="compositionally biased region" description="Basic and acidic residues" evidence="1">
    <location>
        <begin position="123"/>
        <end position="132"/>
    </location>
</feature>
<dbReference type="EMBL" id="LFIV01000179">
    <property type="protein sequence ID" value="KZL66392.1"/>
    <property type="molecule type" value="Genomic_DNA"/>
</dbReference>
<evidence type="ECO:0000256" key="1">
    <source>
        <dbReference type="SAM" id="MobiDB-lite"/>
    </source>
</evidence>
<protein>
    <submittedName>
        <fullName evidence="2">Uncharacterized protein</fullName>
    </submittedName>
</protein>
<proteinExistence type="predicted"/>
<feature type="region of interest" description="Disordered" evidence="1">
    <location>
        <begin position="105"/>
        <end position="132"/>
    </location>
</feature>
<reference evidence="2 3" key="1">
    <citation type="submission" date="2015-06" db="EMBL/GenBank/DDBJ databases">
        <title>Survival trade-offs in plant roots during colonization by closely related pathogenic and mutualistic fungi.</title>
        <authorList>
            <person name="Hacquard S."/>
            <person name="Kracher B."/>
            <person name="Hiruma K."/>
            <person name="Weinman A."/>
            <person name="Muench P."/>
            <person name="Garrido Oter R."/>
            <person name="Ver Loren van Themaat E."/>
            <person name="Dallerey J.-F."/>
            <person name="Damm U."/>
            <person name="Henrissat B."/>
            <person name="Lespinet O."/>
            <person name="Thon M."/>
            <person name="Kemen E."/>
            <person name="McHardy A.C."/>
            <person name="Schulze-Lefert P."/>
            <person name="O'Connell R.J."/>
        </authorList>
    </citation>
    <scope>NUCLEOTIDE SEQUENCE [LARGE SCALE GENOMIC DNA]</scope>
    <source>
        <strain evidence="2 3">0861</strain>
    </source>
</reference>
<dbReference type="Proteomes" id="UP000076552">
    <property type="component" value="Unassembled WGS sequence"/>
</dbReference>
<sequence>MGFINTPTDQPCAARQPSITSLPSRSNTPPAGDDRLKGSEPVTQPGNSFEHVSEDSEIIDNAENDSVIDVDYDGLDALEHRIFKRMYADRKNRLMEIYFSRIGNKVQHGRSRKARKLAQRRRLLQDEKKQMD</sequence>
<evidence type="ECO:0000313" key="3">
    <source>
        <dbReference type="Proteomes" id="UP000076552"/>
    </source>
</evidence>
<organism evidence="2 3">
    <name type="scientific">Colletotrichum tofieldiae</name>
    <dbReference type="NCBI Taxonomy" id="708197"/>
    <lineage>
        <taxon>Eukaryota</taxon>
        <taxon>Fungi</taxon>
        <taxon>Dikarya</taxon>
        <taxon>Ascomycota</taxon>
        <taxon>Pezizomycotina</taxon>
        <taxon>Sordariomycetes</taxon>
        <taxon>Hypocreomycetidae</taxon>
        <taxon>Glomerellales</taxon>
        <taxon>Glomerellaceae</taxon>
        <taxon>Colletotrichum</taxon>
        <taxon>Colletotrichum spaethianum species complex</taxon>
    </lineage>
</organism>
<feature type="region of interest" description="Disordered" evidence="1">
    <location>
        <begin position="1"/>
        <end position="60"/>
    </location>
</feature>